<comment type="caution">
    <text evidence="1">The sequence shown here is derived from an EMBL/GenBank/DDBJ whole genome shotgun (WGS) entry which is preliminary data.</text>
</comment>
<sequence length="85" mass="8835">MSSGETLPPGVRDALSSLDEGVTYLDGPLALKLKLLPVPSLTCTSSIVPDAQAVKVQGDRGGMKERRAAMKEMAKTHPEVGGMAA</sequence>
<name>A0A9K3DB07_9EUKA</name>
<accession>A0A9K3DB07</accession>
<organism evidence="1 2">
    <name type="scientific">Kipferlia bialata</name>
    <dbReference type="NCBI Taxonomy" id="797122"/>
    <lineage>
        <taxon>Eukaryota</taxon>
        <taxon>Metamonada</taxon>
        <taxon>Carpediemonas-like organisms</taxon>
        <taxon>Kipferlia</taxon>
    </lineage>
</organism>
<reference evidence="1 2" key="1">
    <citation type="journal article" date="2018" name="PLoS ONE">
        <title>The draft genome of Kipferlia bialata reveals reductive genome evolution in fornicate parasites.</title>
        <authorList>
            <person name="Tanifuji G."/>
            <person name="Takabayashi S."/>
            <person name="Kume K."/>
            <person name="Takagi M."/>
            <person name="Nakayama T."/>
            <person name="Kamikawa R."/>
            <person name="Inagaki Y."/>
            <person name="Hashimoto T."/>
        </authorList>
    </citation>
    <scope>NUCLEOTIDE SEQUENCE [LARGE SCALE GENOMIC DNA]</scope>
    <source>
        <strain evidence="1">NY0173</strain>
    </source>
</reference>
<protein>
    <submittedName>
        <fullName evidence="1">Uncharacterized protein</fullName>
    </submittedName>
</protein>
<keyword evidence="2" id="KW-1185">Reference proteome</keyword>
<proteinExistence type="predicted"/>
<gene>
    <name evidence="1" type="ORF">KIPB_016269</name>
</gene>
<dbReference type="EMBL" id="BDIP01009806">
    <property type="protein sequence ID" value="GIQ92478.1"/>
    <property type="molecule type" value="Genomic_DNA"/>
</dbReference>
<evidence type="ECO:0000313" key="1">
    <source>
        <dbReference type="EMBL" id="GIQ92478.1"/>
    </source>
</evidence>
<evidence type="ECO:0000313" key="2">
    <source>
        <dbReference type="Proteomes" id="UP000265618"/>
    </source>
</evidence>
<dbReference type="AlphaFoldDB" id="A0A9K3DB07"/>
<dbReference type="Proteomes" id="UP000265618">
    <property type="component" value="Unassembled WGS sequence"/>
</dbReference>